<evidence type="ECO:0000313" key="2">
    <source>
        <dbReference type="EMBL" id="KAJ3566339.1"/>
    </source>
</evidence>
<protein>
    <recommendedName>
        <fullName evidence="4">Transaldolase</fullName>
    </recommendedName>
</protein>
<dbReference type="GO" id="GO:0005975">
    <property type="term" value="P:carbohydrate metabolic process"/>
    <property type="evidence" value="ECO:0007669"/>
    <property type="project" value="InterPro"/>
</dbReference>
<dbReference type="PANTHER" id="PTHR10683">
    <property type="entry name" value="TRANSALDOLASE"/>
    <property type="match status" value="1"/>
</dbReference>
<name>A0AAD5VT71_9AGAR</name>
<evidence type="ECO:0000256" key="1">
    <source>
        <dbReference type="ARBA" id="ARBA00023270"/>
    </source>
</evidence>
<proteinExistence type="predicted"/>
<dbReference type="Pfam" id="PF00923">
    <property type="entry name" value="TAL_FSA"/>
    <property type="match status" value="1"/>
</dbReference>
<evidence type="ECO:0008006" key="4">
    <source>
        <dbReference type="Google" id="ProtNLM"/>
    </source>
</evidence>
<sequence>MVSAIDYVIERGITIAADGAEFSGAPSYASRSRNYTDTKTNSCSYPIDIEYSSYHATDATIDPSNVLMAVSQPGYSYLVEDAVHYTTERMPEQDLREQVILAMDYLLVQLGLEILNMIPGRVFVYVDPRVAYDYRGILLKARKLMNMFEEHDVPRERVVIMIPATYPGICAARALEEPTDPHHSSADDRPVCTNLTLVFGLVQAAACAQAHASQIFVFMGGVTDWALANNPSAPEDVGLNLVREIHARYVTHRNRKTRVMVADFPTVTLTPTLLRELGSRRNIEVRAVRTIPSAGPVLGSNSSERTYILQPGFSTDLEDAFMADLAREKTAVGKVPQAINQLIEDVCILEEKIKVQLMLARVKSSPTITGGWNIKFREVKL</sequence>
<dbReference type="InterPro" id="IPR001585">
    <property type="entry name" value="TAL/FSA"/>
</dbReference>
<keyword evidence="1" id="KW-0704">Schiff base</keyword>
<organism evidence="2 3">
    <name type="scientific">Leucocoprinus birnbaumii</name>
    <dbReference type="NCBI Taxonomy" id="56174"/>
    <lineage>
        <taxon>Eukaryota</taxon>
        <taxon>Fungi</taxon>
        <taxon>Dikarya</taxon>
        <taxon>Basidiomycota</taxon>
        <taxon>Agaricomycotina</taxon>
        <taxon>Agaricomycetes</taxon>
        <taxon>Agaricomycetidae</taxon>
        <taxon>Agaricales</taxon>
        <taxon>Agaricineae</taxon>
        <taxon>Agaricaceae</taxon>
        <taxon>Leucocoprinus</taxon>
    </lineage>
</organism>
<dbReference type="AlphaFoldDB" id="A0AAD5VT71"/>
<accession>A0AAD5VT71</accession>
<reference evidence="2" key="1">
    <citation type="submission" date="2022-07" db="EMBL/GenBank/DDBJ databases">
        <title>Genome Sequence of Leucocoprinus birnbaumii.</title>
        <authorList>
            <person name="Buettner E."/>
        </authorList>
    </citation>
    <scope>NUCLEOTIDE SEQUENCE</scope>
    <source>
        <strain evidence="2">VT141</strain>
    </source>
</reference>
<dbReference type="EMBL" id="JANIEX010000495">
    <property type="protein sequence ID" value="KAJ3566339.1"/>
    <property type="molecule type" value="Genomic_DNA"/>
</dbReference>
<evidence type="ECO:0000313" key="3">
    <source>
        <dbReference type="Proteomes" id="UP001213000"/>
    </source>
</evidence>
<comment type="caution">
    <text evidence="2">The sequence shown here is derived from an EMBL/GenBank/DDBJ whole genome shotgun (WGS) entry which is preliminary data.</text>
</comment>
<gene>
    <name evidence="2" type="ORF">NP233_g7064</name>
</gene>
<dbReference type="Gene3D" id="3.20.20.70">
    <property type="entry name" value="Aldolase class I"/>
    <property type="match status" value="1"/>
</dbReference>
<dbReference type="PANTHER" id="PTHR10683:SF18">
    <property type="entry name" value="TRANSALDOLASE"/>
    <property type="match status" value="1"/>
</dbReference>
<dbReference type="InterPro" id="IPR013785">
    <property type="entry name" value="Aldolase_TIM"/>
</dbReference>
<keyword evidence="3" id="KW-1185">Reference proteome</keyword>
<dbReference type="Proteomes" id="UP001213000">
    <property type="component" value="Unassembled WGS sequence"/>
</dbReference>
<dbReference type="SUPFAM" id="SSF51569">
    <property type="entry name" value="Aldolase"/>
    <property type="match status" value="1"/>
</dbReference>